<reference evidence="8" key="1">
    <citation type="submission" date="2025-08" db="UniProtKB">
        <authorList>
            <consortium name="RefSeq"/>
        </authorList>
    </citation>
    <scope>IDENTIFICATION</scope>
    <source>
        <tissue evidence="8">Whole larvae</tissue>
    </source>
</reference>
<dbReference type="PANTHER" id="PTHR24096:SF149">
    <property type="entry name" value="AMP-BINDING DOMAIN-CONTAINING PROTEIN-RELATED"/>
    <property type="match status" value="1"/>
</dbReference>
<gene>
    <name evidence="8" type="primary">LOC113522398</name>
</gene>
<evidence type="ECO:0000259" key="5">
    <source>
        <dbReference type="Pfam" id="PF00501"/>
    </source>
</evidence>
<protein>
    <submittedName>
        <fullName evidence="8">Luciferin 4-monooxygenase-like</fullName>
    </submittedName>
</protein>
<dbReference type="InterPro" id="IPR042099">
    <property type="entry name" value="ANL_N_sf"/>
</dbReference>
<comment type="subcellular location">
    <subcellularLocation>
        <location evidence="1">Peroxisome</location>
    </subcellularLocation>
</comment>
<evidence type="ECO:0000313" key="7">
    <source>
        <dbReference type="Proteomes" id="UP001652740"/>
    </source>
</evidence>
<evidence type="ECO:0000256" key="1">
    <source>
        <dbReference type="ARBA" id="ARBA00004275"/>
    </source>
</evidence>
<dbReference type="PANTHER" id="PTHR24096">
    <property type="entry name" value="LONG-CHAIN-FATTY-ACID--COA LIGASE"/>
    <property type="match status" value="1"/>
</dbReference>
<evidence type="ECO:0000256" key="4">
    <source>
        <dbReference type="ARBA" id="ARBA00023140"/>
    </source>
</evidence>
<dbReference type="SUPFAM" id="SSF56801">
    <property type="entry name" value="Acetyl-CoA synthetase-like"/>
    <property type="match status" value="1"/>
</dbReference>
<feature type="domain" description="AMP-dependent synthetase/ligase" evidence="5">
    <location>
        <begin position="23"/>
        <end position="382"/>
    </location>
</feature>
<dbReference type="Proteomes" id="UP001652740">
    <property type="component" value="Unplaced"/>
</dbReference>
<name>A0ABM3MKP9_GALME</name>
<evidence type="ECO:0000259" key="6">
    <source>
        <dbReference type="Pfam" id="PF13193"/>
    </source>
</evidence>
<sequence>MGSVIWEDLTNKDHLGHLFMLSMKKRPDAVCQIDAATGESETNASVLSRSIAVARCFRRLGYQVGDVMSLSGPNTINLCIPYYAALMNGMPIAGVDPIFKYDELEQALRVTRPRISFCMKAAYDDHIRAIQKLNLDTRVVTLDDGEHSMANFVEKYDSKDINDADFEPATFDPEKTFAWLVSTSGTTGTFKAAAITHKSILDFIRIHFNRNVVNIRRNKKILTLSPIQWITCISDIIYTPATESIKLQTSSPSMEHIIDIINEYKPSAILTGSSTITYILRHAKKCDLTCFDVIMLTGGKIHKDLIMDLKSRMRKNALCVEVYGQTESLGPVLQANINGPLGSCGKASAISLVKLVDPETGKEITEPNIPGELWRKGLSFTEYYNNPEETAKAFTEDGWYKTGDLLYRDQDDNYYYVERIKMLIKYRSYHVIPVELEELIRTHPSVLDVGVTSVPNELDGEHPVAVVVREPGTSVSAQEIKDLVASKVSDSKLLRGGVVFVDELPLTSTGKVARMKLRQIAFNANTV</sequence>
<dbReference type="Pfam" id="PF00501">
    <property type="entry name" value="AMP-binding"/>
    <property type="match status" value="1"/>
</dbReference>
<comment type="similarity">
    <text evidence="2">Belongs to the ATP-dependent AMP-binding enzyme family.</text>
</comment>
<keyword evidence="4" id="KW-0576">Peroxisome</keyword>
<evidence type="ECO:0000313" key="8">
    <source>
        <dbReference type="RefSeq" id="XP_052751956.1"/>
    </source>
</evidence>
<keyword evidence="3" id="KW-0436">Ligase</keyword>
<dbReference type="InterPro" id="IPR025110">
    <property type="entry name" value="AMP-bd_C"/>
</dbReference>
<evidence type="ECO:0000256" key="3">
    <source>
        <dbReference type="ARBA" id="ARBA00022598"/>
    </source>
</evidence>
<dbReference type="InterPro" id="IPR045851">
    <property type="entry name" value="AMP-bd_C_sf"/>
</dbReference>
<dbReference type="InterPro" id="IPR000873">
    <property type="entry name" value="AMP-dep_synth/lig_dom"/>
</dbReference>
<dbReference type="RefSeq" id="XP_052751956.1">
    <property type="nucleotide sequence ID" value="XM_052895996.1"/>
</dbReference>
<feature type="domain" description="AMP-binding enzyme C-terminal" evidence="6">
    <location>
        <begin position="435"/>
        <end position="511"/>
    </location>
</feature>
<dbReference type="GeneID" id="113522398"/>
<dbReference type="Pfam" id="PF13193">
    <property type="entry name" value="AMP-binding_C"/>
    <property type="match status" value="1"/>
</dbReference>
<accession>A0ABM3MKP9</accession>
<evidence type="ECO:0000256" key="2">
    <source>
        <dbReference type="ARBA" id="ARBA00006432"/>
    </source>
</evidence>
<keyword evidence="7" id="KW-1185">Reference proteome</keyword>
<organism evidence="7 8">
    <name type="scientific">Galleria mellonella</name>
    <name type="common">Greater wax moth</name>
    <dbReference type="NCBI Taxonomy" id="7137"/>
    <lineage>
        <taxon>Eukaryota</taxon>
        <taxon>Metazoa</taxon>
        <taxon>Ecdysozoa</taxon>
        <taxon>Arthropoda</taxon>
        <taxon>Hexapoda</taxon>
        <taxon>Insecta</taxon>
        <taxon>Pterygota</taxon>
        <taxon>Neoptera</taxon>
        <taxon>Endopterygota</taxon>
        <taxon>Lepidoptera</taxon>
        <taxon>Glossata</taxon>
        <taxon>Ditrysia</taxon>
        <taxon>Pyraloidea</taxon>
        <taxon>Pyralidae</taxon>
        <taxon>Galleriinae</taxon>
        <taxon>Galleria</taxon>
    </lineage>
</organism>
<dbReference type="Gene3D" id="3.30.300.30">
    <property type="match status" value="1"/>
</dbReference>
<dbReference type="Gene3D" id="3.40.50.12780">
    <property type="entry name" value="N-terminal domain of ligase-like"/>
    <property type="match status" value="1"/>
</dbReference>
<proteinExistence type="inferred from homology"/>